<gene>
    <name evidence="1" type="ORF">V7S43_015974</name>
</gene>
<name>A0ABD3EYY3_9STRA</name>
<accession>A0ABD3EYY3</accession>
<proteinExistence type="predicted"/>
<reference evidence="1 2" key="1">
    <citation type="submission" date="2024-09" db="EMBL/GenBank/DDBJ databases">
        <title>Genome sequencing and assembly of Phytophthora oleae, isolate VK10A, causative agent of rot of olive drupes.</title>
        <authorList>
            <person name="Conti Taguali S."/>
            <person name="Riolo M."/>
            <person name="La Spada F."/>
            <person name="Cacciola S.O."/>
            <person name="Dionisio G."/>
        </authorList>
    </citation>
    <scope>NUCLEOTIDE SEQUENCE [LARGE SCALE GENOMIC DNA]</scope>
    <source>
        <strain evidence="1 2">VK10A</strain>
    </source>
</reference>
<keyword evidence="2" id="KW-1185">Reference proteome</keyword>
<organism evidence="1 2">
    <name type="scientific">Phytophthora oleae</name>
    <dbReference type="NCBI Taxonomy" id="2107226"/>
    <lineage>
        <taxon>Eukaryota</taxon>
        <taxon>Sar</taxon>
        <taxon>Stramenopiles</taxon>
        <taxon>Oomycota</taxon>
        <taxon>Peronosporomycetes</taxon>
        <taxon>Peronosporales</taxon>
        <taxon>Peronosporaceae</taxon>
        <taxon>Phytophthora</taxon>
    </lineage>
</organism>
<protein>
    <submittedName>
        <fullName evidence="1">Uncharacterized protein</fullName>
    </submittedName>
</protein>
<evidence type="ECO:0000313" key="1">
    <source>
        <dbReference type="EMBL" id="KAL3659090.1"/>
    </source>
</evidence>
<dbReference type="EMBL" id="JBIMZQ010000049">
    <property type="protein sequence ID" value="KAL3659090.1"/>
    <property type="molecule type" value="Genomic_DNA"/>
</dbReference>
<dbReference type="AlphaFoldDB" id="A0ABD3EYY3"/>
<comment type="caution">
    <text evidence="1">The sequence shown here is derived from an EMBL/GenBank/DDBJ whole genome shotgun (WGS) entry which is preliminary data.</text>
</comment>
<evidence type="ECO:0000313" key="2">
    <source>
        <dbReference type="Proteomes" id="UP001632037"/>
    </source>
</evidence>
<sequence length="157" mass="17301">MSGIHVASCSFLHLGCRSDQHELFSPSYARSNKKRNAKLLRCFPHCCLDYIERSYCGSSLHMLATFESDDDAAVANENENLIVCARFEAAADLPLPGVGNGVTPLPLESITALPSSALRGFLVESGWILGEKATHTYQQQFSKNTVLYLFNNRCSPQ</sequence>
<dbReference type="Proteomes" id="UP001632037">
    <property type="component" value="Unassembled WGS sequence"/>
</dbReference>